<organism evidence="3 4">
    <name type="scientific">Panaeolus cyanescens</name>
    <dbReference type="NCBI Taxonomy" id="181874"/>
    <lineage>
        <taxon>Eukaryota</taxon>
        <taxon>Fungi</taxon>
        <taxon>Dikarya</taxon>
        <taxon>Basidiomycota</taxon>
        <taxon>Agaricomycotina</taxon>
        <taxon>Agaricomycetes</taxon>
        <taxon>Agaricomycetidae</taxon>
        <taxon>Agaricales</taxon>
        <taxon>Agaricineae</taxon>
        <taxon>Galeropsidaceae</taxon>
        <taxon>Panaeolus</taxon>
    </lineage>
</organism>
<feature type="region of interest" description="Disordered" evidence="1">
    <location>
        <begin position="674"/>
        <end position="698"/>
    </location>
</feature>
<feature type="transmembrane region" description="Helical" evidence="2">
    <location>
        <begin position="150"/>
        <end position="171"/>
    </location>
</feature>
<dbReference type="OrthoDB" id="2564696at2759"/>
<evidence type="ECO:0000256" key="2">
    <source>
        <dbReference type="SAM" id="Phobius"/>
    </source>
</evidence>
<accession>A0A409VM73</accession>
<sequence>MAVFTFLFIAKQVKLISVFLYGSSFLAFAAATLDLGQILARGPENTTQDISLGNIVALLFAREIFLALSLSFLNLFFWMLVAECPREECLSASTDSVSTTSQQSMHSASWSRWGFIGTILKWGSLVALLSAPLVQALWRLIPSQRRYSTLYVAESTVQTSICLIFILKLFLNIYLSTLPTWWDAFRPRIPSFLALALGTSLGVGNLILFSFSESSLGRFLRAVEVYILVIYNLHATFFSGHRQWIHASLRPQSPIDVFPLEKSPGLLPIAVRSSRNIQMPNRMENDALPKQSPQHKSLHRITFPESKLQPTFGMANLTLNNMPINQETFSAATASRAPSSTIAISSEAFQNRGARSSPSLDQSSIIDMTYYSEPMPGNAQLMTGLIDGKRSSAGVVEGEKPASVTSLDELFRQRNEMDRNIAALRLEATQSQVLSGDNYSTIGEPAQSTIRQSSLTRSESFSGRSEFSLSVFPEPPAASSTDIATKYVVIDSPTSINQRNTYTMSLGPIAVTSEVVDSNGSAALRDIPQGGKDVSAGELDVTSFIGVATEASQKRERLGETENTILQSDDEQATTSAPTAVIASTNALRPMILTSTRLTSHSDSGGAIQINAIQASPLRADSPTSGLKPLLLGKPISSIPPMKTGTMVPLAQRRPRGRTITNGRRPLHISHPRMREEAFAGGIPSAYERPRPPPVRLH</sequence>
<protein>
    <submittedName>
        <fullName evidence="3">Uncharacterized protein</fullName>
    </submittedName>
</protein>
<keyword evidence="4" id="KW-1185">Reference proteome</keyword>
<dbReference type="STRING" id="181874.A0A409VM73"/>
<evidence type="ECO:0000256" key="1">
    <source>
        <dbReference type="SAM" id="MobiDB-lite"/>
    </source>
</evidence>
<reference evidence="3 4" key="1">
    <citation type="journal article" date="2018" name="Evol. Lett.">
        <title>Horizontal gene cluster transfer increased hallucinogenic mushroom diversity.</title>
        <authorList>
            <person name="Reynolds H.T."/>
            <person name="Vijayakumar V."/>
            <person name="Gluck-Thaler E."/>
            <person name="Korotkin H.B."/>
            <person name="Matheny P.B."/>
            <person name="Slot J.C."/>
        </authorList>
    </citation>
    <scope>NUCLEOTIDE SEQUENCE [LARGE SCALE GENOMIC DNA]</scope>
    <source>
        <strain evidence="3 4">2629</strain>
    </source>
</reference>
<feature type="transmembrane region" description="Helical" evidence="2">
    <location>
        <begin position="56"/>
        <end position="81"/>
    </location>
</feature>
<comment type="caution">
    <text evidence="3">The sequence shown here is derived from an EMBL/GenBank/DDBJ whole genome shotgun (WGS) entry which is preliminary data.</text>
</comment>
<dbReference type="Proteomes" id="UP000284842">
    <property type="component" value="Unassembled WGS sequence"/>
</dbReference>
<keyword evidence="2" id="KW-0812">Transmembrane</keyword>
<evidence type="ECO:0000313" key="4">
    <source>
        <dbReference type="Proteomes" id="UP000284842"/>
    </source>
</evidence>
<gene>
    <name evidence="3" type="ORF">CVT24_011543</name>
</gene>
<evidence type="ECO:0000313" key="3">
    <source>
        <dbReference type="EMBL" id="PPQ67360.1"/>
    </source>
</evidence>
<dbReference type="InParanoid" id="A0A409VM73"/>
<feature type="transmembrane region" description="Helical" evidence="2">
    <location>
        <begin position="191"/>
        <end position="211"/>
    </location>
</feature>
<feature type="transmembrane region" description="Helical" evidence="2">
    <location>
        <begin position="15"/>
        <end position="35"/>
    </location>
</feature>
<feature type="transmembrane region" description="Helical" evidence="2">
    <location>
        <begin position="113"/>
        <end position="138"/>
    </location>
</feature>
<dbReference type="AlphaFoldDB" id="A0A409VM73"/>
<keyword evidence="2" id="KW-1133">Transmembrane helix</keyword>
<keyword evidence="2" id="KW-0472">Membrane</keyword>
<name>A0A409VM73_9AGAR</name>
<dbReference type="EMBL" id="NHTK01006025">
    <property type="protein sequence ID" value="PPQ67360.1"/>
    <property type="molecule type" value="Genomic_DNA"/>
</dbReference>
<proteinExistence type="predicted"/>